<dbReference type="EMBL" id="OU893333">
    <property type="protein sequence ID" value="CAG9789559.1"/>
    <property type="molecule type" value="Genomic_DNA"/>
</dbReference>
<keyword evidence="2" id="KW-0472">Membrane</keyword>
<feature type="compositionally biased region" description="Polar residues" evidence="1">
    <location>
        <begin position="184"/>
        <end position="206"/>
    </location>
</feature>
<keyword evidence="4" id="KW-1185">Reference proteome</keyword>
<feature type="region of interest" description="Disordered" evidence="1">
    <location>
        <begin position="168"/>
        <end position="250"/>
    </location>
</feature>
<dbReference type="OrthoDB" id="7675048at2759"/>
<sequence length="417" mass="47545">MFIILLFLSRADADWVEISQQHYRKPLRTNINFSTLEKVTEVYFQSTRPVYKNETLEEFAWNKGNVNKVSKLGNVQRVQLDSNPVKAPTLRIGSLQKKNNFEETSVVSVNTRYEDYTLDDSNELSAHGTNKSFVMNTNKNETFEVWSTGKNNYPESEIHQRLNKLSTYNRNNSNSSVKGEISVTKKNNIETGPQTGVTDIRQLTNQEFKDKYSKNDSDMKEYSSEYNRTRERSKTKENKKPHTETGAYTHATRDNVVTNKGNIEIEHKSTGTLENNKKNAIENLIKLAKVVTDTIKENTRRTVSSKTRYLENLKESILTNIDNSFLLEERIDSAWPDDCLPRQRRATHATPRGYVQIPSSESALMTISFLTFAVFLIKLVLQVIQTYKTKTMMVAPTIVATVGRATAAAPSRKLGSS</sequence>
<protein>
    <submittedName>
        <fullName evidence="3">Uncharacterized protein</fullName>
    </submittedName>
</protein>
<feature type="transmembrane region" description="Helical" evidence="2">
    <location>
        <begin position="363"/>
        <end position="384"/>
    </location>
</feature>
<dbReference type="Proteomes" id="UP001153714">
    <property type="component" value="Chromosome 2"/>
</dbReference>
<feature type="compositionally biased region" description="Basic and acidic residues" evidence="1">
    <location>
        <begin position="207"/>
        <end position="243"/>
    </location>
</feature>
<evidence type="ECO:0000313" key="3">
    <source>
        <dbReference type="EMBL" id="CAG9789559.1"/>
    </source>
</evidence>
<keyword evidence="2" id="KW-1133">Transmembrane helix</keyword>
<name>A0A9N9WEE4_9NEOP</name>
<evidence type="ECO:0000313" key="4">
    <source>
        <dbReference type="Proteomes" id="UP001153714"/>
    </source>
</evidence>
<organism evidence="3 4">
    <name type="scientific">Diatraea saccharalis</name>
    <name type="common">sugarcane borer</name>
    <dbReference type="NCBI Taxonomy" id="40085"/>
    <lineage>
        <taxon>Eukaryota</taxon>
        <taxon>Metazoa</taxon>
        <taxon>Ecdysozoa</taxon>
        <taxon>Arthropoda</taxon>
        <taxon>Hexapoda</taxon>
        <taxon>Insecta</taxon>
        <taxon>Pterygota</taxon>
        <taxon>Neoptera</taxon>
        <taxon>Endopterygota</taxon>
        <taxon>Lepidoptera</taxon>
        <taxon>Glossata</taxon>
        <taxon>Ditrysia</taxon>
        <taxon>Pyraloidea</taxon>
        <taxon>Crambidae</taxon>
        <taxon>Crambinae</taxon>
        <taxon>Diatraea</taxon>
    </lineage>
</organism>
<feature type="compositionally biased region" description="Polar residues" evidence="1">
    <location>
        <begin position="168"/>
        <end position="177"/>
    </location>
</feature>
<evidence type="ECO:0000256" key="1">
    <source>
        <dbReference type="SAM" id="MobiDB-lite"/>
    </source>
</evidence>
<reference evidence="3" key="1">
    <citation type="submission" date="2021-12" db="EMBL/GenBank/DDBJ databases">
        <authorList>
            <person name="King R."/>
        </authorList>
    </citation>
    <scope>NUCLEOTIDE SEQUENCE</scope>
</reference>
<dbReference type="AlphaFoldDB" id="A0A9N9WEE4"/>
<reference evidence="3" key="2">
    <citation type="submission" date="2022-10" db="EMBL/GenBank/DDBJ databases">
        <authorList>
            <consortium name="ENA_rothamsted_submissions"/>
            <consortium name="culmorum"/>
            <person name="King R."/>
        </authorList>
    </citation>
    <scope>NUCLEOTIDE SEQUENCE</scope>
</reference>
<proteinExistence type="predicted"/>
<keyword evidence="2" id="KW-0812">Transmembrane</keyword>
<evidence type="ECO:0000256" key="2">
    <source>
        <dbReference type="SAM" id="Phobius"/>
    </source>
</evidence>
<gene>
    <name evidence="3" type="ORF">DIATSA_LOCUS7280</name>
</gene>
<accession>A0A9N9WEE4</accession>